<sequence>MRKMNTEQLIPEIRELAMKACYELDDNVVNAFRDALQREKSEYSRQTLELLIENAEYAKMEQIPCCHDTGVCVVLLEIGQEIAWEGMPLFDAVNEGVRQGYRDGYLRKSVVKDPLERVNTGDNTPAVLHTEIVPGDKVTITVMPKGGGSENMGAFTTLVPGEGPEGVKRFVMETIKHAGGKTCPPIIVGVGVGGTMDYCTWIAKKALLRPIGRRHPKPLYAKLEEELLAEINKTGIGTLGMGGTVTALDVHVEYYPCHITALPVAVNLQCHASRHASKTI</sequence>
<dbReference type="InterPro" id="IPR004646">
    <property type="entry name" value="Fe-S_hydro-lyase_TtdA-typ_cat"/>
</dbReference>
<dbReference type="NCBIfam" id="NF004885">
    <property type="entry name" value="PRK06246.1"/>
    <property type="match status" value="1"/>
</dbReference>
<protein>
    <submittedName>
        <fullName evidence="8">Fumarate hydratase</fullName>
        <ecNumber evidence="8">4.2.1.2</ecNumber>
    </submittedName>
</protein>
<reference evidence="8" key="2">
    <citation type="journal article" date="2021" name="PeerJ">
        <title>Extensive microbial diversity within the chicken gut microbiome revealed by metagenomics and culture.</title>
        <authorList>
            <person name="Gilroy R."/>
            <person name="Ravi A."/>
            <person name="Getino M."/>
            <person name="Pursley I."/>
            <person name="Horton D.L."/>
            <person name="Alikhan N.F."/>
            <person name="Baker D."/>
            <person name="Gharbi K."/>
            <person name="Hall N."/>
            <person name="Watson M."/>
            <person name="Adriaenssens E.M."/>
            <person name="Foster-Nyarko E."/>
            <person name="Jarju S."/>
            <person name="Secka A."/>
            <person name="Antonio M."/>
            <person name="Oren A."/>
            <person name="Chaudhuri R.R."/>
            <person name="La Ragione R."/>
            <person name="Hildebrand F."/>
            <person name="Pallen M.J."/>
        </authorList>
    </citation>
    <scope>NUCLEOTIDE SEQUENCE</scope>
    <source>
        <strain evidence="8">CHK123-3438</strain>
    </source>
</reference>
<proteinExistence type="inferred from homology"/>
<keyword evidence="4" id="KW-0408">Iron</keyword>
<dbReference type="GO" id="GO:0004333">
    <property type="term" value="F:fumarate hydratase activity"/>
    <property type="evidence" value="ECO:0007669"/>
    <property type="project" value="UniProtKB-EC"/>
</dbReference>
<dbReference type="EMBL" id="DVKS01000123">
    <property type="protein sequence ID" value="HIT41839.1"/>
    <property type="molecule type" value="Genomic_DNA"/>
</dbReference>
<evidence type="ECO:0000256" key="1">
    <source>
        <dbReference type="ARBA" id="ARBA00008876"/>
    </source>
</evidence>
<dbReference type="InterPro" id="IPR051208">
    <property type="entry name" value="Class-I_Fumarase/Tartrate_DH"/>
</dbReference>
<feature type="domain" description="Fe-S hydro-lyase tartrate dehydratase alpha-type catalytic" evidence="7">
    <location>
        <begin position="13"/>
        <end position="277"/>
    </location>
</feature>
<evidence type="ECO:0000256" key="5">
    <source>
        <dbReference type="ARBA" id="ARBA00023014"/>
    </source>
</evidence>
<gene>
    <name evidence="8" type="ORF">IAB60_07060</name>
</gene>
<evidence type="ECO:0000313" key="8">
    <source>
        <dbReference type="EMBL" id="HIT41839.1"/>
    </source>
</evidence>
<evidence type="ECO:0000256" key="2">
    <source>
        <dbReference type="ARBA" id="ARBA00022485"/>
    </source>
</evidence>
<dbReference type="PANTHER" id="PTHR30389:SF17">
    <property type="entry name" value="L(+)-TARTRATE DEHYDRATASE SUBUNIT ALPHA-RELATED"/>
    <property type="match status" value="1"/>
</dbReference>
<organism evidence="8 9">
    <name type="scientific">Candidatus Caccovicinus merdipullorum</name>
    <dbReference type="NCBI Taxonomy" id="2840724"/>
    <lineage>
        <taxon>Bacteria</taxon>
        <taxon>Bacillati</taxon>
        <taxon>Bacillota</taxon>
        <taxon>Clostridia</taxon>
        <taxon>Eubacteriales</taxon>
        <taxon>Candidatus Caccovicinus</taxon>
    </lineage>
</organism>
<keyword evidence="3" id="KW-0479">Metal-binding</keyword>
<evidence type="ECO:0000256" key="6">
    <source>
        <dbReference type="ARBA" id="ARBA00023239"/>
    </source>
</evidence>
<reference evidence="8" key="1">
    <citation type="submission" date="2020-10" db="EMBL/GenBank/DDBJ databases">
        <authorList>
            <person name="Gilroy R."/>
        </authorList>
    </citation>
    <scope>NUCLEOTIDE SEQUENCE</scope>
    <source>
        <strain evidence="8">CHK123-3438</strain>
    </source>
</reference>
<dbReference type="NCBIfam" id="TIGR00722">
    <property type="entry name" value="ttdA_fumA_fumB"/>
    <property type="match status" value="1"/>
</dbReference>
<evidence type="ECO:0000256" key="4">
    <source>
        <dbReference type="ARBA" id="ARBA00023004"/>
    </source>
</evidence>
<keyword evidence="6 8" id="KW-0456">Lyase</keyword>
<dbReference type="GO" id="GO:0046872">
    <property type="term" value="F:metal ion binding"/>
    <property type="evidence" value="ECO:0007669"/>
    <property type="project" value="UniProtKB-KW"/>
</dbReference>
<dbReference type="PANTHER" id="PTHR30389">
    <property type="entry name" value="FUMARATE HYDRATASE-RELATED"/>
    <property type="match status" value="1"/>
</dbReference>
<evidence type="ECO:0000256" key="3">
    <source>
        <dbReference type="ARBA" id="ARBA00022723"/>
    </source>
</evidence>
<dbReference type="Proteomes" id="UP000886860">
    <property type="component" value="Unassembled WGS sequence"/>
</dbReference>
<accession>A0A9D1GKL7</accession>
<name>A0A9D1GKL7_9FIRM</name>
<evidence type="ECO:0000313" key="9">
    <source>
        <dbReference type="Proteomes" id="UP000886860"/>
    </source>
</evidence>
<evidence type="ECO:0000259" key="7">
    <source>
        <dbReference type="Pfam" id="PF05681"/>
    </source>
</evidence>
<keyword evidence="2" id="KW-0004">4Fe-4S</keyword>
<dbReference type="Pfam" id="PF05681">
    <property type="entry name" value="Fumerase"/>
    <property type="match status" value="1"/>
</dbReference>
<comment type="similarity">
    <text evidence="1">Belongs to the class-I fumarase family.</text>
</comment>
<dbReference type="GO" id="GO:0051539">
    <property type="term" value="F:4 iron, 4 sulfur cluster binding"/>
    <property type="evidence" value="ECO:0007669"/>
    <property type="project" value="UniProtKB-KW"/>
</dbReference>
<dbReference type="EC" id="4.2.1.2" evidence="8"/>
<comment type="caution">
    <text evidence="8">The sequence shown here is derived from an EMBL/GenBank/DDBJ whole genome shotgun (WGS) entry which is preliminary data.</text>
</comment>
<keyword evidence="5" id="KW-0411">Iron-sulfur</keyword>
<dbReference type="AlphaFoldDB" id="A0A9D1GKL7"/>